<dbReference type="RefSeq" id="WP_073609949.1">
    <property type="nucleotide sequence ID" value="NZ_MRCG01000015.1"/>
</dbReference>
<dbReference type="STRING" id="549789.NIES30_18675"/>
<feature type="binding site" evidence="7 9">
    <location>
        <position position="74"/>
    </location>
    <ligand>
        <name>substrate</name>
    </ligand>
</feature>
<evidence type="ECO:0000256" key="10">
    <source>
        <dbReference type="PIRSR" id="PIRSR001399-3"/>
    </source>
</evidence>
<dbReference type="InterPro" id="IPR036441">
    <property type="entry name" value="DHquinase_II_sf"/>
</dbReference>
<keyword evidence="12" id="KW-1185">Reference proteome</keyword>
<feature type="active site" description="Proton acceptor" evidence="7 8">
    <location>
        <position position="23"/>
    </location>
</feature>
<protein>
    <recommendedName>
        <fullName evidence="5 7">3-dehydroquinate dehydratase</fullName>
        <shortName evidence="7">3-dehydroquinase</shortName>
        <ecNumber evidence="5 7">4.2.1.10</ecNumber>
    </recommendedName>
    <alternativeName>
        <fullName evidence="7">Type II DHQase</fullName>
    </alternativeName>
</protein>
<dbReference type="GO" id="GO:0009423">
    <property type="term" value="P:chorismate biosynthetic process"/>
    <property type="evidence" value="ECO:0007669"/>
    <property type="project" value="UniProtKB-UniRule"/>
</dbReference>
<dbReference type="Gene3D" id="3.40.50.9100">
    <property type="entry name" value="Dehydroquinase, class II"/>
    <property type="match status" value="1"/>
</dbReference>
<name>A0A1U7J1P4_9CYAN</name>
<dbReference type="PROSITE" id="PS01029">
    <property type="entry name" value="DEHYDROQUINASE_II"/>
    <property type="match status" value="1"/>
</dbReference>
<dbReference type="PANTHER" id="PTHR21272:SF3">
    <property type="entry name" value="CATABOLIC 3-DEHYDROQUINASE"/>
    <property type="match status" value="1"/>
</dbReference>
<evidence type="ECO:0000256" key="8">
    <source>
        <dbReference type="PIRSR" id="PIRSR001399-1"/>
    </source>
</evidence>
<evidence type="ECO:0000256" key="4">
    <source>
        <dbReference type="ARBA" id="ARBA00011193"/>
    </source>
</evidence>
<dbReference type="CDD" id="cd00466">
    <property type="entry name" value="DHQase_II"/>
    <property type="match status" value="1"/>
</dbReference>
<dbReference type="EMBL" id="MRCG01000015">
    <property type="protein sequence ID" value="OKH45900.1"/>
    <property type="molecule type" value="Genomic_DNA"/>
</dbReference>
<dbReference type="GO" id="GO:0003855">
    <property type="term" value="F:3-dehydroquinate dehydratase activity"/>
    <property type="evidence" value="ECO:0007669"/>
    <property type="project" value="UniProtKB-UniRule"/>
</dbReference>
<feature type="binding site" evidence="7 9">
    <location>
        <position position="111"/>
    </location>
    <ligand>
        <name>substrate</name>
    </ligand>
</feature>
<feature type="site" description="Transition state stabilizer" evidence="7 10">
    <location>
        <position position="18"/>
    </location>
</feature>
<comment type="catalytic activity">
    <reaction evidence="1 7">
        <text>3-dehydroquinate = 3-dehydroshikimate + H2O</text>
        <dbReference type="Rhea" id="RHEA:21096"/>
        <dbReference type="ChEBI" id="CHEBI:15377"/>
        <dbReference type="ChEBI" id="CHEBI:16630"/>
        <dbReference type="ChEBI" id="CHEBI:32364"/>
        <dbReference type="EC" id="4.2.1.10"/>
    </reaction>
</comment>
<feature type="binding site" evidence="7 9">
    <location>
        <begin position="101"/>
        <end position="102"/>
    </location>
    <ligand>
        <name>substrate</name>
    </ligand>
</feature>
<dbReference type="Pfam" id="PF01220">
    <property type="entry name" value="DHquinase_II"/>
    <property type="match status" value="1"/>
</dbReference>
<dbReference type="NCBIfam" id="NF003805">
    <property type="entry name" value="PRK05395.1-2"/>
    <property type="match status" value="1"/>
</dbReference>
<dbReference type="PIRSF" id="PIRSF001399">
    <property type="entry name" value="DHquinase_II"/>
    <property type="match status" value="1"/>
</dbReference>
<comment type="pathway">
    <text evidence="2 7">Metabolic intermediate biosynthesis; chorismate biosynthesis; chorismate from D-erythrose 4-phosphate and phosphoenolpyruvate: step 3/7.</text>
</comment>
<keyword evidence="7" id="KW-0057">Aromatic amino acid biosynthesis</keyword>
<evidence type="ECO:0000256" key="1">
    <source>
        <dbReference type="ARBA" id="ARBA00001864"/>
    </source>
</evidence>
<accession>A0A1U7J1P4</accession>
<evidence type="ECO:0000256" key="7">
    <source>
        <dbReference type="HAMAP-Rule" id="MF_00169"/>
    </source>
</evidence>
<reference evidence="11 12" key="1">
    <citation type="submission" date="2016-11" db="EMBL/GenBank/DDBJ databases">
        <title>Draft Genome Sequences of Nine Cyanobacterial Strains from Diverse Habitats.</title>
        <authorList>
            <person name="Zhu T."/>
            <person name="Hou S."/>
            <person name="Lu X."/>
            <person name="Hess W.R."/>
        </authorList>
    </citation>
    <scope>NUCLEOTIDE SEQUENCE [LARGE SCALE GENOMIC DNA]</scope>
    <source>
        <strain evidence="11 12">NIES-30</strain>
    </source>
</reference>
<dbReference type="NCBIfam" id="TIGR01088">
    <property type="entry name" value="aroQ"/>
    <property type="match status" value="1"/>
</dbReference>
<dbReference type="GO" id="GO:0019631">
    <property type="term" value="P:quinate catabolic process"/>
    <property type="evidence" value="ECO:0007669"/>
    <property type="project" value="TreeGrafter"/>
</dbReference>
<comment type="subunit">
    <text evidence="4 7">Homododecamer.</text>
</comment>
<dbReference type="GO" id="GO:0009073">
    <property type="term" value="P:aromatic amino acid family biosynthetic process"/>
    <property type="evidence" value="ECO:0007669"/>
    <property type="project" value="UniProtKB-KW"/>
</dbReference>
<evidence type="ECO:0000256" key="2">
    <source>
        <dbReference type="ARBA" id="ARBA00004902"/>
    </source>
</evidence>
<feature type="binding site" evidence="7 9">
    <location>
        <position position="87"/>
    </location>
    <ligand>
        <name>substrate</name>
    </ligand>
</feature>
<dbReference type="HAMAP" id="MF_00169">
    <property type="entry name" value="AroQ"/>
    <property type="match status" value="1"/>
</dbReference>
<dbReference type="SUPFAM" id="SSF52304">
    <property type="entry name" value="Type II 3-dehydroquinate dehydratase"/>
    <property type="match status" value="1"/>
</dbReference>
<proteinExistence type="inferred from homology"/>
<dbReference type="OrthoDB" id="9790793at2"/>
<dbReference type="AlphaFoldDB" id="A0A1U7J1P4"/>
<evidence type="ECO:0000256" key="9">
    <source>
        <dbReference type="PIRSR" id="PIRSR001399-2"/>
    </source>
</evidence>
<evidence type="ECO:0000256" key="6">
    <source>
        <dbReference type="ARBA" id="ARBA00023239"/>
    </source>
</evidence>
<keyword evidence="7" id="KW-0028">Amino-acid biosynthesis</keyword>
<dbReference type="InterPro" id="IPR001874">
    <property type="entry name" value="DHquinase_II"/>
</dbReference>
<dbReference type="NCBIfam" id="NF003807">
    <property type="entry name" value="PRK05395.1-4"/>
    <property type="match status" value="1"/>
</dbReference>
<comment type="function">
    <text evidence="7">Catalyzes a trans-dehydration via an enolate intermediate.</text>
</comment>
<dbReference type="EC" id="4.2.1.10" evidence="5 7"/>
<feature type="active site" description="Proton donor" evidence="7 8">
    <location>
        <position position="100"/>
    </location>
</feature>
<dbReference type="UniPathway" id="UPA00053">
    <property type="reaction ID" value="UER00086"/>
</dbReference>
<comment type="similarity">
    <text evidence="3 7">Belongs to the type-II 3-dehydroquinase family.</text>
</comment>
<dbReference type="PANTHER" id="PTHR21272">
    <property type="entry name" value="CATABOLIC 3-DEHYDROQUINASE"/>
    <property type="match status" value="1"/>
</dbReference>
<evidence type="ECO:0000256" key="5">
    <source>
        <dbReference type="ARBA" id="ARBA00012060"/>
    </source>
</evidence>
<evidence type="ECO:0000313" key="11">
    <source>
        <dbReference type="EMBL" id="OKH45900.1"/>
    </source>
</evidence>
<dbReference type="Proteomes" id="UP000185557">
    <property type="component" value="Unassembled WGS sequence"/>
</dbReference>
<dbReference type="GO" id="GO:0008652">
    <property type="term" value="P:amino acid biosynthetic process"/>
    <property type="evidence" value="ECO:0007669"/>
    <property type="project" value="UniProtKB-KW"/>
</dbReference>
<dbReference type="NCBIfam" id="NF003804">
    <property type="entry name" value="PRK05395.1-1"/>
    <property type="match status" value="1"/>
</dbReference>
<dbReference type="InterPro" id="IPR018509">
    <property type="entry name" value="DHquinase_II_CS"/>
</dbReference>
<organism evidence="11 12">
    <name type="scientific">Phormidium tenue NIES-30</name>
    <dbReference type="NCBI Taxonomy" id="549789"/>
    <lineage>
        <taxon>Bacteria</taxon>
        <taxon>Bacillati</taxon>
        <taxon>Cyanobacteriota</taxon>
        <taxon>Cyanophyceae</taxon>
        <taxon>Oscillatoriophycideae</taxon>
        <taxon>Oscillatoriales</taxon>
        <taxon>Oscillatoriaceae</taxon>
        <taxon>Phormidium</taxon>
    </lineage>
</organism>
<evidence type="ECO:0000256" key="3">
    <source>
        <dbReference type="ARBA" id="ARBA00011037"/>
    </source>
</evidence>
<feature type="binding site" evidence="7 9">
    <location>
        <position position="80"/>
    </location>
    <ligand>
        <name>substrate</name>
    </ligand>
</feature>
<evidence type="ECO:0000313" key="12">
    <source>
        <dbReference type="Proteomes" id="UP000185557"/>
    </source>
</evidence>
<gene>
    <name evidence="7" type="primary">aroQ</name>
    <name evidence="11" type="ORF">NIES30_18675</name>
</gene>
<dbReference type="NCBIfam" id="NF003806">
    <property type="entry name" value="PRK05395.1-3"/>
    <property type="match status" value="1"/>
</dbReference>
<comment type="caution">
    <text evidence="11">The sequence shown here is derived from an EMBL/GenBank/DDBJ whole genome shotgun (WGS) entry which is preliminary data.</text>
</comment>
<sequence length="147" mass="15853">MLRVQVVHGPNLNMLGLREPDIYGRQTLATIEASLETEAIALGVSLDYFQSNSEGALVDCIQAAFGQKDGILINPGAYTHTSVALRDAIAAVGLPTVEVHLSNIHKREAFRHHSYIAAVAVGQICGFGADSYRLGLHALVTHLNDRH</sequence>
<keyword evidence="6 7" id="KW-0456">Lyase</keyword>